<organism evidence="2 3">
    <name type="scientific">Vigna mungo</name>
    <name type="common">Black gram</name>
    <name type="synonym">Phaseolus mungo</name>
    <dbReference type="NCBI Taxonomy" id="3915"/>
    <lineage>
        <taxon>Eukaryota</taxon>
        <taxon>Viridiplantae</taxon>
        <taxon>Streptophyta</taxon>
        <taxon>Embryophyta</taxon>
        <taxon>Tracheophyta</taxon>
        <taxon>Spermatophyta</taxon>
        <taxon>Magnoliopsida</taxon>
        <taxon>eudicotyledons</taxon>
        <taxon>Gunneridae</taxon>
        <taxon>Pentapetalae</taxon>
        <taxon>rosids</taxon>
        <taxon>fabids</taxon>
        <taxon>Fabales</taxon>
        <taxon>Fabaceae</taxon>
        <taxon>Papilionoideae</taxon>
        <taxon>50 kb inversion clade</taxon>
        <taxon>NPAAA clade</taxon>
        <taxon>indigoferoid/millettioid clade</taxon>
        <taxon>Phaseoleae</taxon>
        <taxon>Vigna</taxon>
    </lineage>
</organism>
<evidence type="ECO:0000313" key="3">
    <source>
        <dbReference type="Proteomes" id="UP001374535"/>
    </source>
</evidence>
<dbReference type="EMBL" id="CP144695">
    <property type="protein sequence ID" value="WVZ08145.1"/>
    <property type="molecule type" value="Genomic_DNA"/>
</dbReference>
<name>A0AAQ3NDF2_VIGMU</name>
<evidence type="ECO:0000313" key="2">
    <source>
        <dbReference type="EMBL" id="WVZ08145.1"/>
    </source>
</evidence>
<accession>A0AAQ3NDF2</accession>
<dbReference type="PANTHER" id="PTHR33018:SF34">
    <property type="entry name" value="OS02G0472350 PROTEIN"/>
    <property type="match status" value="1"/>
</dbReference>
<reference evidence="2 3" key="1">
    <citation type="journal article" date="2023" name="Life. Sci Alliance">
        <title>Evolutionary insights into 3D genome organization and epigenetic landscape of Vigna mungo.</title>
        <authorList>
            <person name="Junaid A."/>
            <person name="Singh B."/>
            <person name="Bhatia S."/>
        </authorList>
    </citation>
    <scope>NUCLEOTIDE SEQUENCE [LARGE SCALE GENOMIC DNA]</scope>
    <source>
        <strain evidence="2">Urdbean</strain>
    </source>
</reference>
<feature type="compositionally biased region" description="Pro residues" evidence="1">
    <location>
        <begin position="1"/>
        <end position="10"/>
    </location>
</feature>
<protein>
    <submittedName>
        <fullName evidence="2">Uncharacterized protein</fullName>
    </submittedName>
</protein>
<dbReference type="AlphaFoldDB" id="A0AAQ3NDF2"/>
<feature type="compositionally biased region" description="Low complexity" evidence="1">
    <location>
        <begin position="11"/>
        <end position="20"/>
    </location>
</feature>
<dbReference type="PANTHER" id="PTHR33018">
    <property type="entry name" value="OS10G0338966 PROTEIN-RELATED"/>
    <property type="match status" value="1"/>
</dbReference>
<keyword evidence="3" id="KW-1185">Reference proteome</keyword>
<feature type="region of interest" description="Disordered" evidence="1">
    <location>
        <begin position="180"/>
        <end position="209"/>
    </location>
</feature>
<gene>
    <name evidence="2" type="ORF">V8G54_021491</name>
</gene>
<feature type="region of interest" description="Disordered" evidence="1">
    <location>
        <begin position="1"/>
        <end position="26"/>
    </location>
</feature>
<sequence length="251" mass="29227">MADPSSPTPPQSEEQNQSSTKPKCRRATRLRDLTFSRDDNRARFTSYVALLGRSKVPEEVKNKIWQTIMLTYDVPNNNLLRSKWISYAGQRWRGFKSDLTSRYIYEKLSHKNPCETYQFLDEETWQAFRDKQLEHSFQEKRKVAQDLQKNNVHPHRLSHGGYDRLEEIMIREASSLATDDQSDLSLISPPPRHEKWKRARTKPSGEYTSEETRLIAEKIDIARSAACQPEEIALPTESPPLWLPTKLIIKA</sequence>
<dbReference type="Proteomes" id="UP001374535">
    <property type="component" value="Chromosome 6"/>
</dbReference>
<evidence type="ECO:0000256" key="1">
    <source>
        <dbReference type="SAM" id="MobiDB-lite"/>
    </source>
</evidence>
<proteinExistence type="predicted"/>